<keyword evidence="1" id="KW-0812">Transmembrane</keyword>
<proteinExistence type="predicted"/>
<gene>
    <name evidence="2" type="ORF">SAMN04487962_1089</name>
</gene>
<dbReference type="EMBL" id="FOHZ01000008">
    <property type="protein sequence ID" value="SET35607.1"/>
    <property type="molecule type" value="Genomic_DNA"/>
</dbReference>
<keyword evidence="1" id="KW-1133">Transmembrane helix</keyword>
<dbReference type="OrthoDB" id="9888222at2"/>
<feature type="transmembrane region" description="Helical" evidence="1">
    <location>
        <begin position="6"/>
        <end position="25"/>
    </location>
</feature>
<evidence type="ECO:0000313" key="3">
    <source>
        <dbReference type="Proteomes" id="UP000198762"/>
    </source>
</evidence>
<dbReference type="AlphaFoldDB" id="A0A1I0DT66"/>
<accession>A0A1I0DT66</accession>
<reference evidence="3" key="1">
    <citation type="submission" date="2016-10" db="EMBL/GenBank/DDBJ databases">
        <authorList>
            <person name="Varghese N."/>
            <person name="Submissions S."/>
        </authorList>
    </citation>
    <scope>NUCLEOTIDE SEQUENCE [LARGE SCALE GENOMIC DNA]</scope>
    <source>
        <strain evidence="3">CGMCC 1.6489</strain>
    </source>
</reference>
<dbReference type="RefSeq" id="WP_091851052.1">
    <property type="nucleotide sequence ID" value="NZ_FOHZ01000008.1"/>
</dbReference>
<dbReference type="Proteomes" id="UP000198762">
    <property type="component" value="Unassembled WGS sequence"/>
</dbReference>
<evidence type="ECO:0000313" key="2">
    <source>
        <dbReference type="EMBL" id="SET35607.1"/>
    </source>
</evidence>
<keyword evidence="1" id="KW-0472">Membrane</keyword>
<organism evidence="2 3">
    <name type="scientific">Marinobacter segnicrescens</name>
    <dbReference type="NCBI Taxonomy" id="430453"/>
    <lineage>
        <taxon>Bacteria</taxon>
        <taxon>Pseudomonadati</taxon>
        <taxon>Pseudomonadota</taxon>
        <taxon>Gammaproteobacteria</taxon>
        <taxon>Pseudomonadales</taxon>
        <taxon>Marinobacteraceae</taxon>
        <taxon>Marinobacter</taxon>
    </lineage>
</organism>
<evidence type="ECO:0000256" key="1">
    <source>
        <dbReference type="SAM" id="Phobius"/>
    </source>
</evidence>
<sequence>MPHKIIIIGVAVTAGLLGIAIGFFGQDLVNLQSHSECIDEVESQIALKDLADWNSFVASTKAQKACDKRHEKALDFGDESDLRTAMRVSTSLRFGENGVHQLIIDNNTTNFIITNLEIEMKFTDASYQGKVSAETGYIRIQPKTTDNKVEVKTNLFDTNDIENNDFSYRVVKVWGVESSG</sequence>
<name>A0A1I0DT66_9GAMM</name>
<keyword evidence="3" id="KW-1185">Reference proteome</keyword>
<protein>
    <submittedName>
        <fullName evidence="2">Uncharacterized protein</fullName>
    </submittedName>
</protein>